<dbReference type="PANTHER" id="PTHR22742">
    <property type="entry name" value="EXPANSION, ISOFORM A-RELATED"/>
    <property type="match status" value="1"/>
</dbReference>
<reference evidence="3 4" key="1">
    <citation type="journal article" date="2015" name="Genome Biol. Evol.">
        <title>The genome of winter moth (Operophtera brumata) provides a genomic perspective on sexual dimorphism and phenology.</title>
        <authorList>
            <person name="Derks M.F."/>
            <person name="Smit S."/>
            <person name="Salis L."/>
            <person name="Schijlen E."/>
            <person name="Bossers A."/>
            <person name="Mateman C."/>
            <person name="Pijl A.S."/>
            <person name="de Ridder D."/>
            <person name="Groenen M.A."/>
            <person name="Visser M.E."/>
            <person name="Megens H.J."/>
        </authorList>
    </citation>
    <scope>NUCLEOTIDE SEQUENCE [LARGE SCALE GENOMIC DNA]</scope>
    <source>
        <strain evidence="3">WM2013NL</strain>
        <tissue evidence="3">Head and thorax</tissue>
    </source>
</reference>
<dbReference type="InterPro" id="IPR008984">
    <property type="entry name" value="SMAD_FHA_dom_sf"/>
</dbReference>
<sequence>MDDAGNILIRRYSKSSVAVKSTSATSNEETAIGQDIVKLPGYSLEQEKIFKLFDMKKFQSNVNRELRRSYPDRRRLETQCLSAISFVKTEGDLLECPIWVLIINVVAMDMLKSKLPPVQKPMDIKNRPRIPIPDEDPYSIATNVNGSGSSGSSGGYGHSGHNIHNGHNGHVAATREQLIMQMGLRKGERPPKLPPRENGYGPADIPKPDYDDIDINGRVPTQFPRGKSDKGKDNKKYDDPYYCGLRARVPNFVKTNGKLVLPAMAERLTLKEAPAPVPSKRYSVAHPHHFPPHMPPFAHAPMPPAALWHARSYESGIDGEHYDPYALYGRLPMPGRVFPPPPAPHARHMFIGEWD</sequence>
<dbReference type="PANTHER" id="PTHR22742:SF2">
    <property type="entry name" value="EXPANSION, ISOFORM A-RELATED"/>
    <property type="match status" value="1"/>
</dbReference>
<dbReference type="SUPFAM" id="SSF49879">
    <property type="entry name" value="SMAD/FHA domain"/>
    <property type="match status" value="1"/>
</dbReference>
<dbReference type="GO" id="GO:0051239">
    <property type="term" value="P:regulation of multicellular organismal process"/>
    <property type="evidence" value="ECO:0007669"/>
    <property type="project" value="UniProtKB-ARBA"/>
</dbReference>
<evidence type="ECO:0000313" key="3">
    <source>
        <dbReference type="EMBL" id="KOB73337.1"/>
    </source>
</evidence>
<feature type="compositionally biased region" description="Gly residues" evidence="1">
    <location>
        <begin position="148"/>
        <end position="158"/>
    </location>
</feature>
<feature type="domain" description="MH2" evidence="2">
    <location>
        <begin position="1"/>
        <end position="128"/>
    </location>
</feature>
<feature type="region of interest" description="Disordered" evidence="1">
    <location>
        <begin position="217"/>
        <end position="236"/>
    </location>
</feature>
<protein>
    <recommendedName>
        <fullName evidence="2">MH2 domain-containing protein</fullName>
    </recommendedName>
</protein>
<proteinExistence type="predicted"/>
<feature type="compositionally biased region" description="Basic and acidic residues" evidence="1">
    <location>
        <begin position="186"/>
        <end position="195"/>
    </location>
</feature>
<comment type="caution">
    <text evidence="3">The sequence shown here is derived from an EMBL/GenBank/DDBJ whole genome shotgun (WGS) entry which is preliminary data.</text>
</comment>
<feature type="region of interest" description="Disordered" evidence="1">
    <location>
        <begin position="122"/>
        <end position="168"/>
    </location>
</feature>
<keyword evidence="4" id="KW-1185">Reference proteome</keyword>
<dbReference type="Pfam" id="PF03166">
    <property type="entry name" value="MH2"/>
    <property type="match status" value="1"/>
</dbReference>
<feature type="compositionally biased region" description="Basic and acidic residues" evidence="1">
    <location>
        <begin position="226"/>
        <end position="236"/>
    </location>
</feature>
<dbReference type="Gene3D" id="2.60.200.10">
    <property type="match status" value="1"/>
</dbReference>
<evidence type="ECO:0000256" key="1">
    <source>
        <dbReference type="SAM" id="MobiDB-lite"/>
    </source>
</evidence>
<dbReference type="EMBL" id="JTDY01001619">
    <property type="protein sequence ID" value="KOB73337.1"/>
    <property type="molecule type" value="Genomic_DNA"/>
</dbReference>
<dbReference type="AlphaFoldDB" id="A0A0L7LCZ0"/>
<dbReference type="GO" id="GO:0006355">
    <property type="term" value="P:regulation of DNA-templated transcription"/>
    <property type="evidence" value="ECO:0007669"/>
    <property type="project" value="InterPro"/>
</dbReference>
<feature type="region of interest" description="Disordered" evidence="1">
    <location>
        <begin position="186"/>
        <end position="212"/>
    </location>
</feature>
<dbReference type="GO" id="GO:0050793">
    <property type="term" value="P:regulation of developmental process"/>
    <property type="evidence" value="ECO:0007669"/>
    <property type="project" value="UniProtKB-ARBA"/>
</dbReference>
<evidence type="ECO:0000313" key="4">
    <source>
        <dbReference type="Proteomes" id="UP000037510"/>
    </source>
</evidence>
<name>A0A0L7LCZ0_OPEBR</name>
<dbReference type="PROSITE" id="PS51076">
    <property type="entry name" value="MH2"/>
    <property type="match status" value="1"/>
</dbReference>
<gene>
    <name evidence="3" type="ORF">OBRU01_10770</name>
</gene>
<dbReference type="GO" id="GO:0009791">
    <property type="term" value="P:post-embryonic development"/>
    <property type="evidence" value="ECO:0007669"/>
    <property type="project" value="UniProtKB-ARBA"/>
</dbReference>
<dbReference type="STRING" id="104452.A0A0L7LCZ0"/>
<dbReference type="InterPro" id="IPR001132">
    <property type="entry name" value="SMAD_dom_Dwarfin-type"/>
</dbReference>
<feature type="compositionally biased region" description="Low complexity" evidence="1">
    <location>
        <begin position="159"/>
        <end position="168"/>
    </location>
</feature>
<dbReference type="Proteomes" id="UP000037510">
    <property type="component" value="Unassembled WGS sequence"/>
</dbReference>
<organism evidence="3 4">
    <name type="scientific">Operophtera brumata</name>
    <name type="common">Winter moth</name>
    <name type="synonym">Phalaena brumata</name>
    <dbReference type="NCBI Taxonomy" id="104452"/>
    <lineage>
        <taxon>Eukaryota</taxon>
        <taxon>Metazoa</taxon>
        <taxon>Ecdysozoa</taxon>
        <taxon>Arthropoda</taxon>
        <taxon>Hexapoda</taxon>
        <taxon>Insecta</taxon>
        <taxon>Pterygota</taxon>
        <taxon>Neoptera</taxon>
        <taxon>Endopterygota</taxon>
        <taxon>Lepidoptera</taxon>
        <taxon>Glossata</taxon>
        <taxon>Ditrysia</taxon>
        <taxon>Geometroidea</taxon>
        <taxon>Geometridae</taxon>
        <taxon>Larentiinae</taxon>
        <taxon>Operophtera</taxon>
    </lineage>
</organism>
<feature type="non-terminal residue" evidence="3">
    <location>
        <position position="355"/>
    </location>
</feature>
<accession>A0A0L7LCZ0</accession>
<feature type="non-terminal residue" evidence="3">
    <location>
        <position position="1"/>
    </location>
</feature>
<evidence type="ECO:0000259" key="2">
    <source>
        <dbReference type="PROSITE" id="PS51076"/>
    </source>
</evidence>
<dbReference type="InterPro" id="IPR017855">
    <property type="entry name" value="SMAD-like_dom_sf"/>
</dbReference>